<dbReference type="Proteomes" id="UP000287527">
    <property type="component" value="Unassembled WGS sequence"/>
</dbReference>
<organism evidence="1 2">
    <name type="scientific">Flavobacterium cerinum</name>
    <dbReference type="NCBI Taxonomy" id="2502784"/>
    <lineage>
        <taxon>Bacteria</taxon>
        <taxon>Pseudomonadati</taxon>
        <taxon>Bacteroidota</taxon>
        <taxon>Flavobacteriia</taxon>
        <taxon>Flavobacteriales</taxon>
        <taxon>Flavobacteriaceae</taxon>
        <taxon>Flavobacterium</taxon>
    </lineage>
</organism>
<evidence type="ECO:0000313" key="1">
    <source>
        <dbReference type="EMBL" id="RWW92186.1"/>
    </source>
</evidence>
<dbReference type="OrthoDB" id="1449199at2"/>
<protein>
    <submittedName>
        <fullName evidence="1">Uncharacterized protein</fullName>
    </submittedName>
</protein>
<gene>
    <name evidence="1" type="ORF">EPI11_16305</name>
</gene>
<dbReference type="AlphaFoldDB" id="A0A444GMD5"/>
<name>A0A444GMD5_9FLAO</name>
<dbReference type="EMBL" id="SBII01000013">
    <property type="protein sequence ID" value="RWW92186.1"/>
    <property type="molecule type" value="Genomic_DNA"/>
</dbReference>
<keyword evidence="2" id="KW-1185">Reference proteome</keyword>
<comment type="caution">
    <text evidence="1">The sequence shown here is derived from an EMBL/GenBank/DDBJ whole genome shotgun (WGS) entry which is preliminary data.</text>
</comment>
<dbReference type="PROSITE" id="PS51257">
    <property type="entry name" value="PROKAR_LIPOPROTEIN"/>
    <property type="match status" value="1"/>
</dbReference>
<reference evidence="1 2" key="1">
    <citation type="submission" date="2019-01" db="EMBL/GenBank/DDBJ databases">
        <title>Flavobacterium sp. nov.,isolated from freshwater.</title>
        <authorList>
            <person name="Zhang R."/>
            <person name="Du Z.-J."/>
        </authorList>
    </citation>
    <scope>NUCLEOTIDE SEQUENCE [LARGE SCALE GENOMIC DNA]</scope>
    <source>
        <strain evidence="1 2">1E403</strain>
    </source>
</reference>
<dbReference type="RefSeq" id="WP_128391050.1">
    <property type="nucleotide sequence ID" value="NZ_SBII01000013.1"/>
</dbReference>
<accession>A0A444GMD5</accession>
<evidence type="ECO:0000313" key="2">
    <source>
        <dbReference type="Proteomes" id="UP000287527"/>
    </source>
</evidence>
<sequence length="252" mass="28590">MNRYIILLLVVVGFSCKRNEELIVPKVENATVPSKVNLFETESKQGKVLILSDRLPLYDRDSKESGLSTRLYGLIVDMDSISKNRIDIAKSDDQCKAFHFVKVNNPKVKGWLNSKDIYEYGNNERDTLFKEGDTDFKMYIGKNFGIGVEDEYGLSGCDNTSPVVLFNSKSNVEAYVPLKDKTGKYQGKFLVLDAHDGWYDKIIKSDFTGGKLKLIIHRSYQEGSADFTVIISLLDKGYSAEVIEFIEYNPEM</sequence>
<proteinExistence type="predicted"/>